<keyword evidence="2" id="KW-0862">Zinc</keyword>
<dbReference type="SUPFAM" id="SSF57701">
    <property type="entry name" value="Zn2/Cys6 DNA-binding domain"/>
    <property type="match status" value="1"/>
</dbReference>
<dbReference type="PROSITE" id="PS50048">
    <property type="entry name" value="ZN2_CY6_FUNGAL_2"/>
    <property type="match status" value="1"/>
</dbReference>
<dbReference type="PROSITE" id="PS00463">
    <property type="entry name" value="ZN2_CY6_FUNGAL_1"/>
    <property type="match status" value="1"/>
</dbReference>
<feature type="domain" description="C2H2-type" evidence="5">
    <location>
        <begin position="366"/>
        <end position="393"/>
    </location>
</feature>
<feature type="compositionally biased region" description="Low complexity" evidence="3">
    <location>
        <begin position="1364"/>
        <end position="1374"/>
    </location>
</feature>
<feature type="compositionally biased region" description="Basic and acidic residues" evidence="3">
    <location>
        <begin position="843"/>
        <end position="852"/>
    </location>
</feature>
<dbReference type="InterPro" id="IPR013087">
    <property type="entry name" value="Znf_C2H2_type"/>
</dbReference>
<dbReference type="SUPFAM" id="SSF57667">
    <property type="entry name" value="beta-beta-alpha zinc fingers"/>
    <property type="match status" value="1"/>
</dbReference>
<organism evidence="6 7">
    <name type="scientific">Lophiostoma macrostomum CBS 122681</name>
    <dbReference type="NCBI Taxonomy" id="1314788"/>
    <lineage>
        <taxon>Eukaryota</taxon>
        <taxon>Fungi</taxon>
        <taxon>Dikarya</taxon>
        <taxon>Ascomycota</taxon>
        <taxon>Pezizomycotina</taxon>
        <taxon>Dothideomycetes</taxon>
        <taxon>Pleosporomycetidae</taxon>
        <taxon>Pleosporales</taxon>
        <taxon>Lophiostomataceae</taxon>
        <taxon>Lophiostoma</taxon>
    </lineage>
</organism>
<feature type="compositionally biased region" description="Polar residues" evidence="3">
    <location>
        <begin position="437"/>
        <end position="454"/>
    </location>
</feature>
<sequence length="1544" mass="169995">MVEAVGLAASILQIAGAGTKLSTSLYNFARSALRADQEVEDIANDVEITANALDSIGRVFNNENTKSVITKEAVTHARSLIKRCEGVFKEIQDVVDKRRCTGKDGKKGGLSALGKLSWPMKEQKIQLQRGRLESLKNSLIVLLHVIQLANAQANGKLEKSALEEEREKIRELHQRQQDSLTSLQMLESKLSNVSLDDDGTLSRANDTARIPTVGFTVTSQVPRSSMKHANDGNKTKMDHTTDDSETSESDDTSTDADDENLTTEDLSKCAKHVQKLLRRISSLQHSLDTQKTPQASRYPKKKVHKLYRRFCRKFEEEMVSVTATKSIISYPLPAFNPSSSVIAVPEETATSPSMVDQRTPTNEKPYQCTECKRDFSRHDLLLRHGKFHARAASMRPRASTITHVDPTALNNPLASRNISCSRSPKGKPRADPAVENRISSNSTENTMSAGSLPQSPSAVELIEYTTSHQVLPYIVSTNPMLLDLESPPTSPLAFREVDPNMKSAGIDSHIRLPHVQGSVTRAASAGANEGTMKTHPGQAAMLGSGPKKESTVPGNVAPSSKSSANELGVATSANPTIEANTGLRYTLRSSRPALRPPPGPDIGEKNPAAGTKLRKRTKTACLTCRKRRIKCGEERPTCANCIKSKRQCEGYNNRVIFRPPIGDWPNHPGVVSTLQYHDSVLPGSRVKHPHQPVDHPPTYGAYQQPLSSPIQAEMYGPLPLQQQYQPSPTGLTSPTRSAIQPRALAHSGAPKRSYDWTASNTNIHPNHAFDRYSIDLPENDPHSPLSNDEKRQMLEKHHSRRPSPPVHRMSSPQPLQDSQQDAPNARRFNDAFQPWNNPFSPTDDGRSMDVEPWKFPSRAPVSSTSTIAYTWSSNDKNGKSGGVDPHHQENESDPTQAQQPATYRLGIMHPDMEIQKAQYNSGQYSRLADCPSPRSFIPPGRVSAQWSLSHETPIWTETDTDSKIVPTVDDFSVPTASSQRTRDQQVLRATVVENMIEDSSEGDDYKHSPGIRLRPGHRQRRGIMDFQSPNAVPDETDRQDDATVTKPIPYIREDDGRSVLLDPPHLGSRIHPMPLSTIEAWPPPTMYESMHSHSATVNPAALNVAGSFTAPPIFMTSDLDAFPAARRRRSRSEFDLGSEHSNLEDNNVGLPGNVPPYGQLPFIQYTEHASDESVGDSYLSYLGYSCDEDSEEEGLKHGRGDAVVETIATVAGADIEDDKQGKHATLAAAAGVTVPFKDPRSISSSGQSQGESTPFEKTTAEDAVTDHNNTCINKSITASQQLSIAAQTRKRSFSSTFDTKHITERLLQGARPHPGPASYSYNASYDTTDLIEPMDKSTMSYRRAARRRGHPPKRAATSPERKTSPSTSRSRVSSGHFKNPLPPPQSTSGTLQAPTEQWKENHASESGTGWTDVRKHTTSDSRDVTNQPLNTHSGQSLHIRSNTDSSRLQHSDINRDEDEYTKLLESTPETASPISPRSSVYGMSLCEKSGTDMNDDLGDFSESENADWGVWQRDRDRDPDTNGTRDIVDILLSRWTTIPLGTAC</sequence>
<feature type="region of interest" description="Disordered" evidence="3">
    <location>
        <begin position="542"/>
        <end position="566"/>
    </location>
</feature>
<feature type="compositionally biased region" description="Polar residues" evidence="3">
    <location>
        <begin position="557"/>
        <end position="566"/>
    </location>
</feature>
<dbReference type="GO" id="GO:0008270">
    <property type="term" value="F:zinc ion binding"/>
    <property type="evidence" value="ECO:0007669"/>
    <property type="project" value="UniProtKB-KW"/>
</dbReference>
<dbReference type="InterPro" id="IPR036864">
    <property type="entry name" value="Zn2-C6_fun-type_DNA-bd_sf"/>
</dbReference>
<evidence type="ECO:0000313" key="7">
    <source>
        <dbReference type="Proteomes" id="UP000799324"/>
    </source>
</evidence>
<reference evidence="6" key="1">
    <citation type="journal article" date="2020" name="Stud. Mycol.">
        <title>101 Dothideomycetes genomes: a test case for predicting lifestyles and emergence of pathogens.</title>
        <authorList>
            <person name="Haridas S."/>
            <person name="Albert R."/>
            <person name="Binder M."/>
            <person name="Bloem J."/>
            <person name="Labutti K."/>
            <person name="Salamov A."/>
            <person name="Andreopoulos B."/>
            <person name="Baker S."/>
            <person name="Barry K."/>
            <person name="Bills G."/>
            <person name="Bluhm B."/>
            <person name="Cannon C."/>
            <person name="Castanera R."/>
            <person name="Culley D."/>
            <person name="Daum C."/>
            <person name="Ezra D."/>
            <person name="Gonzalez J."/>
            <person name="Henrissat B."/>
            <person name="Kuo A."/>
            <person name="Liang C."/>
            <person name="Lipzen A."/>
            <person name="Lutzoni F."/>
            <person name="Magnuson J."/>
            <person name="Mondo S."/>
            <person name="Nolan M."/>
            <person name="Ohm R."/>
            <person name="Pangilinan J."/>
            <person name="Park H.-J."/>
            <person name="Ramirez L."/>
            <person name="Alfaro M."/>
            <person name="Sun H."/>
            <person name="Tritt A."/>
            <person name="Yoshinaga Y."/>
            <person name="Zwiers L.-H."/>
            <person name="Turgeon B."/>
            <person name="Goodwin S."/>
            <person name="Spatafora J."/>
            <person name="Crous P."/>
            <person name="Grigoriev I."/>
        </authorList>
    </citation>
    <scope>NUCLEOTIDE SEQUENCE</scope>
    <source>
        <strain evidence="6">CBS 122681</strain>
    </source>
</reference>
<evidence type="ECO:0008006" key="8">
    <source>
        <dbReference type="Google" id="ProtNLM"/>
    </source>
</evidence>
<dbReference type="InterPro" id="IPR001138">
    <property type="entry name" value="Zn2Cys6_DnaBD"/>
</dbReference>
<keyword evidence="2" id="KW-0479">Metal-binding</keyword>
<name>A0A6A6SZV4_9PLEO</name>
<evidence type="ECO:0000259" key="4">
    <source>
        <dbReference type="PROSITE" id="PS50048"/>
    </source>
</evidence>
<dbReference type="SMART" id="SM00066">
    <property type="entry name" value="GAL4"/>
    <property type="match status" value="1"/>
</dbReference>
<dbReference type="Proteomes" id="UP000799324">
    <property type="component" value="Unassembled WGS sequence"/>
</dbReference>
<keyword evidence="7" id="KW-1185">Reference proteome</keyword>
<dbReference type="PANTHER" id="PTHR36167:SF4">
    <property type="entry name" value="FUNGAL N-TERMINAL DOMAIN-CONTAINING PROTEIN"/>
    <property type="match status" value="1"/>
</dbReference>
<feature type="region of interest" description="Disordered" evidence="3">
    <location>
        <begin position="685"/>
        <end position="704"/>
    </location>
</feature>
<feature type="region of interest" description="Disordered" evidence="3">
    <location>
        <begin position="213"/>
        <end position="260"/>
    </location>
</feature>
<evidence type="ECO:0000313" key="6">
    <source>
        <dbReference type="EMBL" id="KAF2652587.1"/>
    </source>
</evidence>
<feature type="region of interest" description="Disordered" evidence="3">
    <location>
        <begin position="1332"/>
        <end position="1487"/>
    </location>
</feature>
<feature type="region of interest" description="Disordered" evidence="3">
    <location>
        <begin position="771"/>
        <end position="899"/>
    </location>
</feature>
<feature type="region of interest" description="Disordered" evidence="3">
    <location>
        <begin position="1027"/>
        <end position="1046"/>
    </location>
</feature>
<dbReference type="InterPro" id="IPR039327">
    <property type="entry name" value="CON7-like"/>
</dbReference>
<feature type="compositionally biased region" description="Polar residues" evidence="3">
    <location>
        <begin position="860"/>
        <end position="875"/>
    </location>
</feature>
<evidence type="ECO:0000256" key="3">
    <source>
        <dbReference type="SAM" id="MobiDB-lite"/>
    </source>
</evidence>
<feature type="domain" description="Zn(2)-C6 fungal-type" evidence="4">
    <location>
        <begin position="620"/>
        <end position="648"/>
    </location>
</feature>
<evidence type="ECO:0000256" key="2">
    <source>
        <dbReference type="PROSITE-ProRule" id="PRU00042"/>
    </source>
</evidence>
<keyword evidence="2" id="KW-0863">Zinc-finger</keyword>
<gene>
    <name evidence="6" type="ORF">K491DRAFT_718811</name>
</gene>
<dbReference type="InterPro" id="IPR036236">
    <property type="entry name" value="Znf_C2H2_sf"/>
</dbReference>
<dbReference type="EMBL" id="MU004398">
    <property type="protein sequence ID" value="KAF2652587.1"/>
    <property type="molecule type" value="Genomic_DNA"/>
</dbReference>
<feature type="compositionally biased region" description="Basic residues" evidence="3">
    <location>
        <begin position="1343"/>
        <end position="1353"/>
    </location>
</feature>
<evidence type="ECO:0000259" key="5">
    <source>
        <dbReference type="PROSITE" id="PS50157"/>
    </source>
</evidence>
<dbReference type="CDD" id="cd00067">
    <property type="entry name" value="GAL4"/>
    <property type="match status" value="1"/>
</dbReference>
<feature type="compositionally biased region" description="Low complexity" evidence="3">
    <location>
        <begin position="810"/>
        <end position="821"/>
    </location>
</feature>
<feature type="region of interest" description="Disordered" evidence="3">
    <location>
        <begin position="589"/>
        <end position="608"/>
    </location>
</feature>
<feature type="compositionally biased region" description="Polar residues" evidence="3">
    <location>
        <begin position="1467"/>
        <end position="1478"/>
    </location>
</feature>
<feature type="region of interest" description="Disordered" evidence="3">
    <location>
        <begin position="412"/>
        <end position="454"/>
    </location>
</feature>
<feature type="region of interest" description="Disordered" evidence="3">
    <location>
        <begin position="1236"/>
        <end position="1257"/>
    </location>
</feature>
<dbReference type="OrthoDB" id="5431013at2759"/>
<feature type="compositionally biased region" description="Basic and acidic residues" evidence="3">
    <location>
        <begin position="1412"/>
        <end position="1423"/>
    </location>
</feature>
<dbReference type="Gene3D" id="4.10.240.10">
    <property type="entry name" value="Zn(2)-C6 fungal-type DNA-binding domain"/>
    <property type="match status" value="1"/>
</dbReference>
<dbReference type="PROSITE" id="PS50157">
    <property type="entry name" value="ZINC_FINGER_C2H2_2"/>
    <property type="match status" value="1"/>
</dbReference>
<dbReference type="Gene3D" id="3.30.160.60">
    <property type="entry name" value="Classic Zinc Finger"/>
    <property type="match status" value="1"/>
</dbReference>
<evidence type="ECO:0000256" key="1">
    <source>
        <dbReference type="ARBA" id="ARBA00023242"/>
    </source>
</evidence>
<dbReference type="GO" id="GO:0000981">
    <property type="term" value="F:DNA-binding transcription factor activity, RNA polymerase II-specific"/>
    <property type="evidence" value="ECO:0007669"/>
    <property type="project" value="InterPro"/>
</dbReference>
<dbReference type="Pfam" id="PF00172">
    <property type="entry name" value="Zn_clus"/>
    <property type="match status" value="1"/>
</dbReference>
<keyword evidence="1" id="KW-0539">Nucleus</keyword>
<feature type="compositionally biased region" description="Polar residues" evidence="3">
    <location>
        <begin position="1386"/>
        <end position="1395"/>
    </location>
</feature>
<feature type="compositionally biased region" description="Low complexity" evidence="3">
    <location>
        <begin position="1241"/>
        <end position="1252"/>
    </location>
</feature>
<accession>A0A6A6SZV4</accession>
<feature type="compositionally biased region" description="Basic and acidic residues" evidence="3">
    <location>
        <begin position="228"/>
        <end position="242"/>
    </location>
</feature>
<protein>
    <recommendedName>
        <fullName evidence="8">Zn(2)-C6 fungal-type domain-containing protein</fullName>
    </recommendedName>
</protein>
<feature type="compositionally biased region" description="Polar residues" evidence="3">
    <location>
        <begin position="1424"/>
        <end position="1446"/>
    </location>
</feature>
<dbReference type="PANTHER" id="PTHR36167">
    <property type="entry name" value="C2H2 FINGER DOMAIN TRANSCRIPTION FACTOR (EUROFUNG)-RELATED"/>
    <property type="match status" value="1"/>
</dbReference>
<feature type="compositionally biased region" description="Basic and acidic residues" evidence="3">
    <location>
        <begin position="787"/>
        <end position="796"/>
    </location>
</feature>
<dbReference type="PROSITE" id="PS00028">
    <property type="entry name" value="ZINC_FINGER_C2H2_1"/>
    <property type="match status" value="1"/>
</dbReference>
<proteinExistence type="predicted"/>
<feature type="compositionally biased region" description="Polar residues" evidence="3">
    <location>
        <begin position="412"/>
        <end position="422"/>
    </location>
</feature>
<feature type="compositionally biased region" description="Acidic residues" evidence="3">
    <location>
        <begin position="243"/>
        <end position="260"/>
    </location>
</feature>